<dbReference type="PANTHER" id="PTHR10519:SF20">
    <property type="entry name" value="G-PROTEIN COUPLED RECEPTOR 156-RELATED"/>
    <property type="match status" value="1"/>
</dbReference>
<evidence type="ECO:0000256" key="8">
    <source>
        <dbReference type="ARBA" id="ARBA00023224"/>
    </source>
</evidence>
<keyword evidence="3 9" id="KW-1133">Transmembrane helix</keyword>
<evidence type="ECO:0000256" key="6">
    <source>
        <dbReference type="ARBA" id="ARBA00023170"/>
    </source>
</evidence>
<evidence type="ECO:0000256" key="9">
    <source>
        <dbReference type="SAM" id="Phobius"/>
    </source>
</evidence>
<feature type="domain" description="Receptor ligand binding region" evidence="10">
    <location>
        <begin position="263"/>
        <end position="363"/>
    </location>
</feature>
<evidence type="ECO:0000256" key="1">
    <source>
        <dbReference type="ARBA" id="ARBA00004141"/>
    </source>
</evidence>
<dbReference type="InterPro" id="IPR028082">
    <property type="entry name" value="Peripla_BP_I"/>
</dbReference>
<feature type="transmembrane region" description="Helical" evidence="9">
    <location>
        <begin position="397"/>
        <end position="416"/>
    </location>
</feature>
<evidence type="ECO:0000256" key="4">
    <source>
        <dbReference type="ARBA" id="ARBA00023040"/>
    </source>
</evidence>
<evidence type="ECO:0000313" key="11">
    <source>
        <dbReference type="Proteomes" id="UP000694888"/>
    </source>
</evidence>
<proteinExistence type="predicted"/>
<gene>
    <name evidence="12" type="primary">LOC106011159</name>
</gene>
<dbReference type="PRINTS" id="PR00248">
    <property type="entry name" value="GPCRMGR"/>
</dbReference>
<dbReference type="InterPro" id="IPR000337">
    <property type="entry name" value="GPCR_3"/>
</dbReference>
<dbReference type="Proteomes" id="UP000694888">
    <property type="component" value="Unplaced"/>
</dbReference>
<dbReference type="PANTHER" id="PTHR10519">
    <property type="entry name" value="GABA-B RECEPTOR"/>
    <property type="match status" value="1"/>
</dbReference>
<dbReference type="InterPro" id="IPR001828">
    <property type="entry name" value="ANF_lig-bd_rcpt"/>
</dbReference>
<reference evidence="12" key="1">
    <citation type="submission" date="2025-08" db="UniProtKB">
        <authorList>
            <consortium name="RefSeq"/>
        </authorList>
    </citation>
    <scope>IDENTIFICATION</scope>
</reference>
<dbReference type="Gene3D" id="3.40.50.2300">
    <property type="match status" value="2"/>
</dbReference>
<organism evidence="11 12">
    <name type="scientific">Aplysia californica</name>
    <name type="common">California sea hare</name>
    <dbReference type="NCBI Taxonomy" id="6500"/>
    <lineage>
        <taxon>Eukaryota</taxon>
        <taxon>Metazoa</taxon>
        <taxon>Spiralia</taxon>
        <taxon>Lophotrochozoa</taxon>
        <taxon>Mollusca</taxon>
        <taxon>Gastropoda</taxon>
        <taxon>Heterobranchia</taxon>
        <taxon>Euthyneura</taxon>
        <taxon>Tectipleura</taxon>
        <taxon>Aplysiida</taxon>
        <taxon>Aplysioidea</taxon>
        <taxon>Aplysiidae</taxon>
        <taxon>Aplysia</taxon>
    </lineage>
</organism>
<dbReference type="GeneID" id="106011159"/>
<dbReference type="InterPro" id="IPR002455">
    <property type="entry name" value="GPCR3_GABA-B"/>
</dbReference>
<name>A0ABM0ZVC9_APLCA</name>
<evidence type="ECO:0000256" key="2">
    <source>
        <dbReference type="ARBA" id="ARBA00022692"/>
    </source>
</evidence>
<evidence type="ECO:0000256" key="3">
    <source>
        <dbReference type="ARBA" id="ARBA00022989"/>
    </source>
</evidence>
<dbReference type="RefSeq" id="XP_012935255.2">
    <property type="nucleotide sequence ID" value="XM_013079801.2"/>
</dbReference>
<evidence type="ECO:0000259" key="10">
    <source>
        <dbReference type="Pfam" id="PF01094"/>
    </source>
</evidence>
<keyword evidence="2 9" id="KW-0812">Transmembrane</keyword>
<keyword evidence="4" id="KW-0297">G-protein coupled receptor</keyword>
<comment type="subcellular location">
    <subcellularLocation>
        <location evidence="1">Membrane</location>
        <topology evidence="1">Multi-pass membrane protein</topology>
    </subcellularLocation>
</comment>
<evidence type="ECO:0000313" key="12">
    <source>
        <dbReference type="RefSeq" id="XP_012935255.2"/>
    </source>
</evidence>
<keyword evidence="8" id="KW-0807">Transducer</keyword>
<keyword evidence="7" id="KW-0325">Glycoprotein</keyword>
<sequence>MRMVRSTTVAPPPVVLNIIGLFAMSGPYPAGLSYLLAALLAVQHVNIDPSILPNHKLQINAYNTNCSQAQGLDAFYKEVYNPNRTSILALGGTCSHVTEATAAVANLRNMLQLSYSAVSPHLSNQDLFPSFFRVMTPEQNLTHARVELFRAFNWTRVFVIYQDYKLFSTLFESIQRDLQNESIEVKDEMLISTSVLKLKVDTLKVYDSEDGDSDQAWYKKVVWLLPSFFDHHWMNFTGDAKCTPHKIRQASNKIAAITINRAVKNDIPEEFQHMYGRGSKYYDPNSLYAEHRSPEAYDAVWAIAYALNNTLTSLRKNDPSMGLGNISFHNNTFFQLLKSHMQNVTFDALSGPFSFNARGERTPGILISRFLNGKVPVDGVHTERRLVRIDCRIKVCFWVIACAGVLVTVALLIFNITRRKHK</sequence>
<keyword evidence="6" id="KW-0675">Receptor</keyword>
<protein>
    <submittedName>
        <fullName evidence="12">Gamma-aminobutyric acid type B receptor subunit 1-like</fullName>
    </submittedName>
</protein>
<dbReference type="Pfam" id="PF01094">
    <property type="entry name" value="ANF_receptor"/>
    <property type="match status" value="2"/>
</dbReference>
<keyword evidence="11" id="KW-1185">Reference proteome</keyword>
<evidence type="ECO:0000256" key="7">
    <source>
        <dbReference type="ARBA" id="ARBA00023180"/>
    </source>
</evidence>
<dbReference type="SUPFAM" id="SSF53822">
    <property type="entry name" value="Periplasmic binding protein-like I"/>
    <property type="match status" value="1"/>
</dbReference>
<accession>A0ABM0ZVC9</accession>
<keyword evidence="5 9" id="KW-0472">Membrane</keyword>
<evidence type="ECO:0000256" key="5">
    <source>
        <dbReference type="ARBA" id="ARBA00023136"/>
    </source>
</evidence>
<feature type="domain" description="Receptor ligand binding region" evidence="10">
    <location>
        <begin position="36"/>
        <end position="192"/>
    </location>
</feature>